<organism evidence="2 3">
    <name type="scientific">Podila minutissima</name>
    <dbReference type="NCBI Taxonomy" id="64525"/>
    <lineage>
        <taxon>Eukaryota</taxon>
        <taxon>Fungi</taxon>
        <taxon>Fungi incertae sedis</taxon>
        <taxon>Mucoromycota</taxon>
        <taxon>Mortierellomycotina</taxon>
        <taxon>Mortierellomycetes</taxon>
        <taxon>Mortierellales</taxon>
        <taxon>Mortierellaceae</taxon>
        <taxon>Podila</taxon>
    </lineage>
</organism>
<keyword evidence="3" id="KW-1185">Reference proteome</keyword>
<evidence type="ECO:0000313" key="3">
    <source>
        <dbReference type="Proteomes" id="UP000696485"/>
    </source>
</evidence>
<comment type="caution">
    <text evidence="2">The sequence shown here is derived from an EMBL/GenBank/DDBJ whole genome shotgun (WGS) entry which is preliminary data.</text>
</comment>
<gene>
    <name evidence="2" type="ORF">BG006_010036</name>
</gene>
<accession>A0A9P5SFY9</accession>
<feature type="transmembrane region" description="Helical" evidence="1">
    <location>
        <begin position="35"/>
        <end position="56"/>
    </location>
</feature>
<dbReference type="Proteomes" id="UP000696485">
    <property type="component" value="Unassembled WGS sequence"/>
</dbReference>
<keyword evidence="1" id="KW-0472">Membrane</keyword>
<name>A0A9P5SFY9_9FUNG</name>
<keyword evidence="1" id="KW-0812">Transmembrane</keyword>
<dbReference type="EMBL" id="JAAAUY010000769">
    <property type="protein sequence ID" value="KAF9326542.1"/>
    <property type="molecule type" value="Genomic_DNA"/>
</dbReference>
<feature type="transmembrane region" description="Helical" evidence="1">
    <location>
        <begin position="390"/>
        <end position="412"/>
    </location>
</feature>
<keyword evidence="1" id="KW-1133">Transmembrane helix</keyword>
<evidence type="ECO:0000313" key="2">
    <source>
        <dbReference type="EMBL" id="KAF9326542.1"/>
    </source>
</evidence>
<reference evidence="2" key="1">
    <citation type="journal article" date="2020" name="Fungal Divers.">
        <title>Resolving the Mortierellaceae phylogeny through synthesis of multi-gene phylogenetics and phylogenomics.</title>
        <authorList>
            <person name="Vandepol N."/>
            <person name="Liber J."/>
            <person name="Desiro A."/>
            <person name="Na H."/>
            <person name="Kennedy M."/>
            <person name="Barry K."/>
            <person name="Grigoriev I.V."/>
            <person name="Miller A.N."/>
            <person name="O'Donnell K."/>
            <person name="Stajich J.E."/>
            <person name="Bonito G."/>
        </authorList>
    </citation>
    <scope>NUCLEOTIDE SEQUENCE</scope>
    <source>
        <strain evidence="2">NVP1</strain>
    </source>
</reference>
<proteinExistence type="predicted"/>
<protein>
    <submittedName>
        <fullName evidence="2">Uncharacterized protein</fullName>
    </submittedName>
</protein>
<sequence length="481" mass="52504">MSQDVIFLSQQSVPSLLTGAKAWFSRNSIPAKISLIAFILLSIPITLLPTILMKYYGVRLEPGLSPTASIVTDYTTNNFTYDPLRNNFSINALSGSTKITTTATMRPVNVNVFDNLLFPQINPTVPKPYGFLEFNNTFVNTTHLVVANGTFSEHGTKNGAYGFSEGLVTFSFSAKVGGDKLPSNWVSNSNININILPLAPVFETYPNGVTVWATLINNNGTAILETGIVGYYTMFAASDEAGYDCKVAQRLFLPQDPKLCYDNWGLYGPVIAGGGAFYKWSGNVQIGGGIMTDYVARGWVLNPVKIVKSYFLVDVDPSKWRESTVGLALNVKSDILRHSLNRPVNIAAMGDTPVTVDSTMLAHLLYLVGSPDANPVGSYALGRIISTPVLVVWGIICVLLPISLQLVVKLWFKDLGLAMQPCWESIVSSATERRGFQDKPLEVSLRTRQDGVDVLMNGSVTRTVDEDESGSYLVRLNSVKL</sequence>
<evidence type="ECO:0000256" key="1">
    <source>
        <dbReference type="SAM" id="Phobius"/>
    </source>
</evidence>
<dbReference type="AlphaFoldDB" id="A0A9P5SFY9"/>